<dbReference type="GO" id="GO:0005886">
    <property type="term" value="C:plasma membrane"/>
    <property type="evidence" value="ECO:0007669"/>
    <property type="project" value="UniProtKB-SubCell"/>
</dbReference>
<dbReference type="GO" id="GO:0045766">
    <property type="term" value="P:positive regulation of angiogenesis"/>
    <property type="evidence" value="ECO:0007669"/>
    <property type="project" value="TreeGrafter"/>
</dbReference>
<dbReference type="SMART" id="SM00219">
    <property type="entry name" value="TyrKc"/>
    <property type="match status" value="1"/>
</dbReference>
<evidence type="ECO:0000256" key="15">
    <source>
        <dbReference type="ARBA" id="ARBA00023136"/>
    </source>
</evidence>
<evidence type="ECO:0000256" key="10">
    <source>
        <dbReference type="ARBA" id="ARBA00022737"/>
    </source>
</evidence>
<evidence type="ECO:0000313" key="30">
    <source>
        <dbReference type="Ensembl" id="ENSOKIP00005002589.1"/>
    </source>
</evidence>
<dbReference type="GO" id="GO:0007169">
    <property type="term" value="P:cell surface receptor protein tyrosine kinase signaling pathway"/>
    <property type="evidence" value="ECO:0007669"/>
    <property type="project" value="InterPro"/>
</dbReference>
<evidence type="ECO:0000256" key="4">
    <source>
        <dbReference type="ARBA" id="ARBA00022475"/>
    </source>
</evidence>
<dbReference type="InterPro" id="IPR000742">
    <property type="entry name" value="EGF"/>
</dbReference>
<dbReference type="GO" id="GO:0043410">
    <property type="term" value="P:positive regulation of MAPK cascade"/>
    <property type="evidence" value="ECO:0007669"/>
    <property type="project" value="TreeGrafter"/>
</dbReference>
<dbReference type="InterPro" id="IPR050122">
    <property type="entry name" value="RTK"/>
</dbReference>
<evidence type="ECO:0000256" key="3">
    <source>
        <dbReference type="ARBA" id="ARBA00011902"/>
    </source>
</evidence>
<evidence type="ECO:0000259" key="26">
    <source>
        <dbReference type="PROSITE" id="PS50011"/>
    </source>
</evidence>
<feature type="transmembrane region" description="Helical" evidence="25">
    <location>
        <begin position="872"/>
        <end position="896"/>
    </location>
</feature>
<dbReference type="SUPFAM" id="SSF49265">
    <property type="entry name" value="Fibronectin type III"/>
    <property type="match status" value="1"/>
</dbReference>
<comment type="subunit">
    <text evidence="22">Interacts with svep1.</text>
</comment>
<keyword evidence="10" id="KW-0677">Repeat</keyword>
<name>A0A8C7CCS6_ONCKI</name>
<dbReference type="InterPro" id="IPR036116">
    <property type="entry name" value="FN3_sf"/>
</dbReference>
<keyword evidence="18" id="KW-0675">Receptor</keyword>
<organism evidence="30 31">
    <name type="scientific">Oncorhynchus kisutch</name>
    <name type="common">Coho salmon</name>
    <name type="synonym">Salmo kisutch</name>
    <dbReference type="NCBI Taxonomy" id="8019"/>
    <lineage>
        <taxon>Eukaryota</taxon>
        <taxon>Metazoa</taxon>
        <taxon>Chordata</taxon>
        <taxon>Craniata</taxon>
        <taxon>Vertebrata</taxon>
        <taxon>Euteleostomi</taxon>
        <taxon>Actinopterygii</taxon>
        <taxon>Neopterygii</taxon>
        <taxon>Teleostei</taxon>
        <taxon>Protacanthopterygii</taxon>
        <taxon>Salmoniformes</taxon>
        <taxon>Salmonidae</taxon>
        <taxon>Salmoninae</taxon>
        <taxon>Oncorhynchus</taxon>
    </lineage>
</organism>
<dbReference type="GO" id="GO:0001935">
    <property type="term" value="P:endothelial cell proliferation"/>
    <property type="evidence" value="ECO:0007669"/>
    <property type="project" value="TreeGrafter"/>
</dbReference>
<keyword evidence="14 25" id="KW-1133">Transmembrane helix</keyword>
<dbReference type="InterPro" id="IPR003961">
    <property type="entry name" value="FN3_dom"/>
</dbReference>
<keyword evidence="8 25" id="KW-0812">Transmembrane</keyword>
<dbReference type="Pfam" id="PF10430">
    <property type="entry name" value="Ig_Tie2_1"/>
    <property type="match status" value="1"/>
</dbReference>
<feature type="domain" description="Protein kinase" evidence="26">
    <location>
        <begin position="952"/>
        <end position="1224"/>
    </location>
</feature>
<evidence type="ECO:0000256" key="20">
    <source>
        <dbReference type="ARBA" id="ARBA00023319"/>
    </source>
</evidence>
<dbReference type="InterPro" id="IPR013783">
    <property type="entry name" value="Ig-like_fold"/>
</dbReference>
<evidence type="ECO:0000256" key="11">
    <source>
        <dbReference type="ARBA" id="ARBA00022741"/>
    </source>
</evidence>
<dbReference type="InterPro" id="IPR008266">
    <property type="entry name" value="Tyr_kinase_AS"/>
</dbReference>
<dbReference type="Ensembl" id="ENSOKIT00005002721.1">
    <property type="protein sequence ID" value="ENSOKIP00005002589.1"/>
    <property type="gene ID" value="ENSOKIG00005001210.1"/>
</dbReference>
<dbReference type="FunFam" id="1.10.510.10:FF:000123">
    <property type="entry name" value="Tyrosine-protein kinase receptor Tie-1"/>
    <property type="match status" value="1"/>
</dbReference>
<dbReference type="InterPro" id="IPR017441">
    <property type="entry name" value="Protein_kinase_ATP_BS"/>
</dbReference>
<dbReference type="GeneTree" id="ENSGT00940000158840"/>
<accession>A0A8C7CCS6</accession>
<dbReference type="PROSITE" id="PS50853">
    <property type="entry name" value="FN3"/>
    <property type="match status" value="2"/>
</dbReference>
<evidence type="ECO:0000259" key="29">
    <source>
        <dbReference type="PROSITE" id="PS50853"/>
    </source>
</evidence>
<dbReference type="InterPro" id="IPR003599">
    <property type="entry name" value="Ig_sub"/>
</dbReference>
<evidence type="ECO:0000256" key="1">
    <source>
        <dbReference type="ARBA" id="ARBA00004251"/>
    </source>
</evidence>
<dbReference type="InterPro" id="IPR000719">
    <property type="entry name" value="Prot_kinase_dom"/>
</dbReference>
<evidence type="ECO:0000256" key="23">
    <source>
        <dbReference type="PROSITE-ProRule" id="PRU00076"/>
    </source>
</evidence>
<sequence length="1252" mass="139849">MYTPALEPLPAYRWRIMCYHLYSTLCLVYWFSPGMYLYSAVCLVYWFSPGMYLYSAVCLVYWFSPGMYLYSAVCLVYWFSPGMYLYSAVCLVYWFSPGMYLYSAVCLVYWFSPGMYLYSAVCLVYWFSPGDALDIADLTLVNPDPMVTSSDSSLHCVSSDWTSRQDIVTSSSSSTLGMGRDFPLTHPQSLPVSPDTAYHHASKIEWKTRSDIFGEFYCRARKSDKNQIYTYKMLNEAAFLPESLTITVSIGEDVNISFTRRKVFAEDAVIYKNGSFIHSVPKNEIPDILVYPVLGVKSSDAGLYTARSIAGAKPTSAITRLIVRKCKPGLWGPSCEHSCPRCSNGGVCHDETGECICPPGFKGHTCETVCGEGKFGRTCKEWCRDGYCRSMVFCQRDPYGCSCATGWRGFNCSEACPPGFYGADCRLTCECGDKGHCDRFRGCVCVGRHGARCEKEDRPPVVVSNLMDTEVNAGVQYIVNCSATGQPAPLHSEIILLKPGKTRIYAFDTDMVNDLTTSKFRVDKITERDTGYWICQVKTTAGQAEREFMVNVKVPPMPQYPPMLNSSGPYHLVVLVNKDPYTGDGPVTSVKVIYKQVNTSVWKTVEVVGPVVKLENLSPMTHYTTFIQLSRHGAGGAGFPGPEASFSTQMLDLPLPSGVRLVPESQTSLGLSWDRVMGLGSATEDWTYQVECVQSSDPGSIKTYQLPSNSTGLKLPDLKPRHKYECRVRIMTVSVGQHSQPVSAWTLSNELPPAPSAIRSCNVTDTSAIITWSLAEGYSISKVMLRFQDNTLADYSQLAEINIPLQGEGLPGQVANQMQFQLRGLKPDTPYLVEIWSKNNMGESLGKPQIPLQTMTLQESSRLAGLGSEGNMLFYAILGSAGMTCITILLAFCIVLQLKRATFQRSMVQAFQNIVREEPVVQFSSGSLNLPNKKHKNPEKSVAYPTLEWSDIKFQDVIGEGNFGQVLKARIKKDGLRMDAAIKRMKEYASKDDHRDFAGELEVLCKLGHHPNIINLLGACEHRGYLYLAIEFAPHGNLLDFLRKSRVLETDPAFAIANSTASTLTSQQLLHFAADVARGMDYLAQKQFIHRDLAARNILVGDNFVAKIADFGLSRGQEVYVKKTMGRLPVRWMAIESLNYSVYTTNSDVWSYGVLLWEIVSLGGTPYCGMTCAELYEKLPQSYRLEKPLNCDDEVYDLMGQCWREKPYERPSFQQILVSLNRMLEERKTYVNTTLYEKFTYAGIDCSAEEAG</sequence>
<feature type="disulfide bond" evidence="23">
    <location>
        <begin position="357"/>
        <end position="366"/>
    </location>
</feature>
<evidence type="ECO:0000256" key="12">
    <source>
        <dbReference type="ARBA" id="ARBA00022777"/>
    </source>
</evidence>
<dbReference type="GO" id="GO:0010595">
    <property type="term" value="P:positive regulation of endothelial cell migration"/>
    <property type="evidence" value="ECO:0007669"/>
    <property type="project" value="TreeGrafter"/>
</dbReference>
<keyword evidence="12" id="KW-0418">Kinase</keyword>
<dbReference type="CDD" id="cd00054">
    <property type="entry name" value="EGF_CA"/>
    <property type="match status" value="1"/>
</dbReference>
<dbReference type="FunFam" id="3.30.200.20:FF:000113">
    <property type="entry name" value="Putative tyrosine-protein kinase receptor Tie-1"/>
    <property type="match status" value="1"/>
</dbReference>
<keyword evidence="4" id="KW-1003">Cell membrane</keyword>
<dbReference type="PROSITE" id="PS50011">
    <property type="entry name" value="PROTEIN_KINASE_DOM"/>
    <property type="match status" value="1"/>
</dbReference>
<dbReference type="AlphaFoldDB" id="A0A8C7CCS6"/>
<evidence type="ECO:0000256" key="16">
    <source>
        <dbReference type="ARBA" id="ARBA00023137"/>
    </source>
</evidence>
<dbReference type="PROSITE" id="PS50026">
    <property type="entry name" value="EGF_3"/>
    <property type="match status" value="1"/>
</dbReference>
<dbReference type="PROSITE" id="PS00107">
    <property type="entry name" value="PROTEIN_KINASE_ATP"/>
    <property type="match status" value="1"/>
</dbReference>
<dbReference type="SMART" id="SM00409">
    <property type="entry name" value="IG"/>
    <property type="match status" value="2"/>
</dbReference>
<dbReference type="SMART" id="SM00060">
    <property type="entry name" value="FN3"/>
    <property type="match status" value="3"/>
</dbReference>
<evidence type="ECO:0000256" key="13">
    <source>
        <dbReference type="ARBA" id="ARBA00022840"/>
    </source>
</evidence>
<keyword evidence="11 24" id="KW-0547">Nucleotide-binding</keyword>
<dbReference type="SMART" id="SM00181">
    <property type="entry name" value="EGF"/>
    <property type="match status" value="2"/>
</dbReference>
<evidence type="ECO:0000256" key="24">
    <source>
        <dbReference type="PROSITE-ProRule" id="PRU10141"/>
    </source>
</evidence>
<comment type="similarity">
    <text evidence="2">Belongs to the protein kinase superfamily. CAMK Ser/Thr protein kinase family.</text>
</comment>
<keyword evidence="13 24" id="KW-0067">ATP-binding</keyword>
<dbReference type="Gene3D" id="2.60.40.10">
    <property type="entry name" value="Immunoglobulins"/>
    <property type="match status" value="6"/>
</dbReference>
<dbReference type="Pfam" id="PF00041">
    <property type="entry name" value="fn3"/>
    <property type="match status" value="2"/>
</dbReference>
<evidence type="ECO:0000256" key="22">
    <source>
        <dbReference type="ARBA" id="ARBA00062347"/>
    </source>
</evidence>
<evidence type="ECO:0000256" key="21">
    <source>
        <dbReference type="ARBA" id="ARBA00051243"/>
    </source>
</evidence>
<dbReference type="InterPro" id="IPR036179">
    <property type="entry name" value="Ig-like_dom_sf"/>
</dbReference>
<comment type="caution">
    <text evidence="23">Lacks conserved residue(s) required for the propagation of feature annotation.</text>
</comment>
<dbReference type="Proteomes" id="UP000694557">
    <property type="component" value="Unassembled WGS sequence"/>
</dbReference>
<dbReference type="Pfam" id="PF07714">
    <property type="entry name" value="PK_Tyr_Ser-Thr"/>
    <property type="match status" value="1"/>
</dbReference>
<dbReference type="PROSITE" id="PS00109">
    <property type="entry name" value="PROTEIN_KINASE_TYR"/>
    <property type="match status" value="1"/>
</dbReference>
<dbReference type="PANTHER" id="PTHR24416">
    <property type="entry name" value="TYROSINE-PROTEIN KINASE RECEPTOR"/>
    <property type="match status" value="1"/>
</dbReference>
<evidence type="ECO:0000256" key="14">
    <source>
        <dbReference type="ARBA" id="ARBA00022989"/>
    </source>
</evidence>
<keyword evidence="9" id="KW-0732">Signal</keyword>
<feature type="domain" description="EGF-like" evidence="27">
    <location>
        <begin position="331"/>
        <end position="367"/>
    </location>
</feature>
<dbReference type="FunFam" id="2.170.300.10:FF:000003">
    <property type="entry name" value="tyrosine-protein kinase receptor Tie-1 isoform X1"/>
    <property type="match status" value="1"/>
</dbReference>
<evidence type="ECO:0000256" key="25">
    <source>
        <dbReference type="SAM" id="Phobius"/>
    </source>
</evidence>
<dbReference type="InterPro" id="IPR007110">
    <property type="entry name" value="Ig-like_dom"/>
</dbReference>
<evidence type="ECO:0000256" key="18">
    <source>
        <dbReference type="ARBA" id="ARBA00023170"/>
    </source>
</evidence>
<feature type="domain" description="Fibronectin type-III" evidence="29">
    <location>
        <begin position="655"/>
        <end position="749"/>
    </location>
</feature>
<dbReference type="GO" id="GO:0005524">
    <property type="term" value="F:ATP binding"/>
    <property type="evidence" value="ECO:0007669"/>
    <property type="project" value="UniProtKB-UniRule"/>
</dbReference>
<dbReference type="InterPro" id="IPR020635">
    <property type="entry name" value="Tyr_kinase_cat_dom"/>
</dbReference>
<dbReference type="GO" id="GO:0051897">
    <property type="term" value="P:positive regulation of phosphatidylinositol 3-kinase/protein kinase B signal transduction"/>
    <property type="evidence" value="ECO:0007669"/>
    <property type="project" value="TreeGrafter"/>
</dbReference>
<evidence type="ECO:0000256" key="2">
    <source>
        <dbReference type="ARBA" id="ARBA00006692"/>
    </source>
</evidence>
<keyword evidence="19" id="KW-0325">Glycoprotein</keyword>
<evidence type="ECO:0000256" key="6">
    <source>
        <dbReference type="ARBA" id="ARBA00022553"/>
    </source>
</evidence>
<reference evidence="30" key="1">
    <citation type="submission" date="2025-08" db="UniProtKB">
        <authorList>
            <consortium name="Ensembl"/>
        </authorList>
    </citation>
    <scope>IDENTIFICATION</scope>
</reference>
<dbReference type="PROSITE" id="PS00022">
    <property type="entry name" value="EGF_1"/>
    <property type="match status" value="1"/>
</dbReference>
<keyword evidence="5 23" id="KW-0245">EGF-like domain</keyword>
<keyword evidence="17 23" id="KW-1015">Disulfide bond</keyword>
<evidence type="ECO:0000313" key="31">
    <source>
        <dbReference type="Proteomes" id="UP000694557"/>
    </source>
</evidence>
<gene>
    <name evidence="30" type="primary">TEK</name>
    <name evidence="30" type="synonym">tek</name>
</gene>
<feature type="binding site" evidence="24">
    <location>
        <position position="983"/>
    </location>
    <ligand>
        <name>ATP</name>
        <dbReference type="ChEBI" id="CHEBI:30616"/>
    </ligand>
</feature>
<evidence type="ECO:0000256" key="19">
    <source>
        <dbReference type="ARBA" id="ARBA00023180"/>
    </source>
</evidence>
<comment type="catalytic activity">
    <reaction evidence="21">
        <text>L-tyrosyl-[protein] + ATP = O-phospho-L-tyrosyl-[protein] + ADP + H(+)</text>
        <dbReference type="Rhea" id="RHEA:10596"/>
        <dbReference type="Rhea" id="RHEA-COMP:10136"/>
        <dbReference type="Rhea" id="RHEA-COMP:20101"/>
        <dbReference type="ChEBI" id="CHEBI:15378"/>
        <dbReference type="ChEBI" id="CHEBI:30616"/>
        <dbReference type="ChEBI" id="CHEBI:46858"/>
        <dbReference type="ChEBI" id="CHEBI:61978"/>
        <dbReference type="ChEBI" id="CHEBI:456216"/>
        <dbReference type="EC" id="2.7.10.1"/>
    </reaction>
</comment>
<feature type="domain" description="Ig-like" evidence="28">
    <location>
        <begin position="459"/>
        <end position="551"/>
    </location>
</feature>
<protein>
    <recommendedName>
        <fullName evidence="3">receptor protein-tyrosine kinase</fullName>
        <ecNumber evidence="3">2.7.10.1</ecNumber>
    </recommendedName>
</protein>
<dbReference type="SUPFAM" id="SSF56112">
    <property type="entry name" value="Protein kinase-like (PK-like)"/>
    <property type="match status" value="1"/>
</dbReference>
<dbReference type="SUPFAM" id="SSF48726">
    <property type="entry name" value="Immunoglobulin"/>
    <property type="match status" value="1"/>
</dbReference>
<keyword evidence="20" id="KW-0393">Immunoglobulin domain</keyword>
<feature type="domain" description="Fibronectin type-III" evidence="29">
    <location>
        <begin position="754"/>
        <end position="860"/>
    </location>
</feature>
<dbReference type="GO" id="GO:0001525">
    <property type="term" value="P:angiogenesis"/>
    <property type="evidence" value="ECO:0007669"/>
    <property type="project" value="TreeGrafter"/>
</dbReference>
<keyword evidence="31" id="KW-1185">Reference proteome</keyword>
<keyword evidence="16" id="KW-0829">Tyrosine-protein kinase</keyword>
<dbReference type="CDD" id="cd00063">
    <property type="entry name" value="FN3"/>
    <property type="match status" value="2"/>
</dbReference>
<dbReference type="InterPro" id="IPR018941">
    <property type="entry name" value="Tyr_kin_Tie2_Ig-like_dom-1_N"/>
</dbReference>
<proteinExistence type="inferred from homology"/>
<evidence type="ECO:0000259" key="28">
    <source>
        <dbReference type="PROSITE" id="PS50835"/>
    </source>
</evidence>
<evidence type="ECO:0000259" key="27">
    <source>
        <dbReference type="PROSITE" id="PS50026"/>
    </source>
</evidence>
<dbReference type="Gene3D" id="2.170.300.10">
    <property type="entry name" value="Tie2 ligand-binding domain superfamily"/>
    <property type="match status" value="1"/>
</dbReference>
<dbReference type="GO" id="GO:0043235">
    <property type="term" value="C:receptor complex"/>
    <property type="evidence" value="ECO:0007669"/>
    <property type="project" value="TreeGrafter"/>
</dbReference>
<evidence type="ECO:0000256" key="7">
    <source>
        <dbReference type="ARBA" id="ARBA00022679"/>
    </source>
</evidence>
<dbReference type="PROSITE" id="PS50835">
    <property type="entry name" value="IG_LIKE"/>
    <property type="match status" value="1"/>
</dbReference>
<dbReference type="InterPro" id="IPR011009">
    <property type="entry name" value="Kinase-like_dom_sf"/>
</dbReference>
<evidence type="ECO:0000256" key="9">
    <source>
        <dbReference type="ARBA" id="ARBA00022729"/>
    </source>
</evidence>
<dbReference type="PANTHER" id="PTHR24416:SF125">
    <property type="entry name" value="ANGIOPOIETIN-1 RECEPTOR"/>
    <property type="match status" value="1"/>
</dbReference>
<dbReference type="EC" id="2.7.10.1" evidence="3"/>
<dbReference type="Gene3D" id="3.30.200.20">
    <property type="entry name" value="Phosphorylase Kinase, domain 1"/>
    <property type="match status" value="1"/>
</dbReference>
<dbReference type="InterPro" id="IPR001245">
    <property type="entry name" value="Ser-Thr/Tyr_kinase_cat_dom"/>
</dbReference>
<evidence type="ECO:0000256" key="8">
    <source>
        <dbReference type="ARBA" id="ARBA00022692"/>
    </source>
</evidence>
<evidence type="ECO:0000256" key="17">
    <source>
        <dbReference type="ARBA" id="ARBA00023157"/>
    </source>
</evidence>
<dbReference type="CDD" id="cd05088">
    <property type="entry name" value="PTKc_Tie2"/>
    <property type="match status" value="1"/>
</dbReference>
<keyword evidence="7" id="KW-0808">Transferase</keyword>
<reference evidence="30" key="2">
    <citation type="submission" date="2025-09" db="UniProtKB">
        <authorList>
            <consortium name="Ensembl"/>
        </authorList>
    </citation>
    <scope>IDENTIFICATION</scope>
</reference>
<dbReference type="Gene3D" id="1.10.510.10">
    <property type="entry name" value="Transferase(Phosphotransferase) domain 1"/>
    <property type="match status" value="1"/>
</dbReference>
<evidence type="ECO:0000256" key="5">
    <source>
        <dbReference type="ARBA" id="ARBA00022536"/>
    </source>
</evidence>
<keyword evidence="6" id="KW-0597">Phosphoprotein</keyword>
<dbReference type="GO" id="GO:0004714">
    <property type="term" value="F:transmembrane receptor protein tyrosine kinase activity"/>
    <property type="evidence" value="ECO:0007669"/>
    <property type="project" value="UniProtKB-EC"/>
</dbReference>
<dbReference type="PRINTS" id="PR00109">
    <property type="entry name" value="TYRKINASE"/>
</dbReference>
<keyword evidence="15 25" id="KW-0472">Membrane</keyword>
<comment type="subcellular location">
    <subcellularLocation>
        <location evidence="1">Cell membrane</location>
        <topology evidence="1">Single-pass type I membrane protein</topology>
    </subcellularLocation>
</comment>